<keyword evidence="3" id="KW-1185">Reference proteome</keyword>
<dbReference type="InterPro" id="IPR051624">
    <property type="entry name" value="RMD1/Sad1-interacting"/>
</dbReference>
<dbReference type="AlphaFoldDB" id="A0A6P7SWV6"/>
<name>A0A6P7SWV6_9MOLL</name>
<protein>
    <submittedName>
        <fullName evidence="4">Required for meiotic nuclear division protein 1 homolog</fullName>
    </submittedName>
</protein>
<feature type="domain" description="DUF155" evidence="2">
    <location>
        <begin position="157"/>
        <end position="333"/>
    </location>
</feature>
<dbReference type="InterPro" id="IPR003734">
    <property type="entry name" value="DUF155"/>
</dbReference>
<dbReference type="Proteomes" id="UP000515154">
    <property type="component" value="Linkage group LG11"/>
</dbReference>
<sequence length="384" mass="44835">MNHFSRGPLQLLRSRSFLAPSKKPLHHSVRGPTDFTRKALQPANFVKEHLFKFGWLNKNFVSAFHHRTNVWAAAAARSKPVSPLTSKMTPRKKPVEVVDVDKLDVVAYAISEDIRLEELSKAFVKQALYEVVALPIDVTDGLHLKAIYKIDDKEREIFLFREGAIVFWNMSVTERNEVLHFIEKYSASPYASSLYLTENECLKYDYSADRRTCLEKDVIHINVADQFDSLVKYAFSNALSLSVKLAIWEDSLVRFVDTIEPVIEDVRLGKRIRVSRDQILRMTGELFTLRHLINLSSDLLDTPDFYWDRENLEPLYQKMSNYLSINRRTKVINEKLKHCCELTELLSSHLNDKHHTRLEWMIIILILVEVMFECIHYAEKYYSH</sequence>
<reference evidence="4" key="1">
    <citation type="submission" date="2025-08" db="UniProtKB">
        <authorList>
            <consortium name="RefSeq"/>
        </authorList>
    </citation>
    <scope>IDENTIFICATION</scope>
</reference>
<dbReference type="GO" id="GO:0005739">
    <property type="term" value="C:mitochondrion"/>
    <property type="evidence" value="ECO:0007669"/>
    <property type="project" value="UniProtKB-ARBA"/>
</dbReference>
<proteinExistence type="inferred from homology"/>
<dbReference type="KEGG" id="osn:115217249"/>
<evidence type="ECO:0000313" key="4">
    <source>
        <dbReference type="RefSeq" id="XP_029642750.2"/>
    </source>
</evidence>
<evidence type="ECO:0000256" key="1">
    <source>
        <dbReference type="ARBA" id="ARBA00008306"/>
    </source>
</evidence>
<evidence type="ECO:0000313" key="3">
    <source>
        <dbReference type="Proteomes" id="UP000515154"/>
    </source>
</evidence>
<dbReference type="PANTHER" id="PTHR16255">
    <property type="entry name" value="REQUIRED FOR MEIOTIC NUCLEAR DIVISION PROTEIN 1 HOMOLOG"/>
    <property type="match status" value="1"/>
</dbReference>
<dbReference type="Pfam" id="PF02582">
    <property type="entry name" value="DUF155"/>
    <property type="match status" value="1"/>
</dbReference>
<accession>A0A6P7SWV6</accession>
<evidence type="ECO:0000259" key="2">
    <source>
        <dbReference type="Pfam" id="PF02582"/>
    </source>
</evidence>
<dbReference type="PANTHER" id="PTHR16255:SF1">
    <property type="entry name" value="REQUIRED FOR MEIOTIC NUCLEAR DIVISION PROTEIN 1 HOMOLOG"/>
    <property type="match status" value="1"/>
</dbReference>
<organism evidence="3 4">
    <name type="scientific">Octopus sinensis</name>
    <name type="common">East Asian common octopus</name>
    <dbReference type="NCBI Taxonomy" id="2607531"/>
    <lineage>
        <taxon>Eukaryota</taxon>
        <taxon>Metazoa</taxon>
        <taxon>Spiralia</taxon>
        <taxon>Lophotrochozoa</taxon>
        <taxon>Mollusca</taxon>
        <taxon>Cephalopoda</taxon>
        <taxon>Coleoidea</taxon>
        <taxon>Octopodiformes</taxon>
        <taxon>Octopoda</taxon>
        <taxon>Incirrata</taxon>
        <taxon>Octopodidae</taxon>
        <taxon>Octopus</taxon>
    </lineage>
</organism>
<dbReference type="RefSeq" id="XP_029642750.2">
    <property type="nucleotide sequence ID" value="XM_029786890.2"/>
</dbReference>
<gene>
    <name evidence="4" type="primary">LOC115217249</name>
</gene>
<dbReference type="GO" id="GO:0070131">
    <property type="term" value="P:positive regulation of mitochondrial translation"/>
    <property type="evidence" value="ECO:0007669"/>
    <property type="project" value="TreeGrafter"/>
</dbReference>
<comment type="similarity">
    <text evidence="1">Belongs to the RMD1/sif2 family.</text>
</comment>